<dbReference type="InterPro" id="IPR000286">
    <property type="entry name" value="HDACs"/>
</dbReference>
<dbReference type="InterPro" id="IPR037138">
    <property type="entry name" value="His_deacetylse_dom_sf"/>
</dbReference>
<keyword evidence="8" id="KW-0804">Transcription</keyword>
<dbReference type="GO" id="GO:0141221">
    <property type="term" value="F:histone deacetylase activity, hydrolytic mechanism"/>
    <property type="evidence" value="ECO:0007669"/>
    <property type="project" value="UniProtKB-EC"/>
</dbReference>
<evidence type="ECO:0000256" key="1">
    <source>
        <dbReference type="ARBA" id="ARBA00004123"/>
    </source>
</evidence>
<dbReference type="InterPro" id="IPR023801">
    <property type="entry name" value="His_deacetylse_dom"/>
</dbReference>
<dbReference type="EMBL" id="JAEUBG010000466">
    <property type="protein sequence ID" value="KAH3688223.1"/>
    <property type="molecule type" value="Genomic_DNA"/>
</dbReference>
<proteinExistence type="inferred from homology"/>
<evidence type="ECO:0000259" key="10">
    <source>
        <dbReference type="Pfam" id="PF00850"/>
    </source>
</evidence>
<organism evidence="11 12">
    <name type="scientific">Wickerhamomyces pijperi</name>
    <name type="common">Yeast</name>
    <name type="synonym">Pichia pijperi</name>
    <dbReference type="NCBI Taxonomy" id="599730"/>
    <lineage>
        <taxon>Eukaryota</taxon>
        <taxon>Fungi</taxon>
        <taxon>Dikarya</taxon>
        <taxon>Ascomycota</taxon>
        <taxon>Saccharomycotina</taxon>
        <taxon>Saccharomycetes</taxon>
        <taxon>Phaffomycetales</taxon>
        <taxon>Wickerhamomycetaceae</taxon>
        <taxon>Wickerhamomyces</taxon>
    </lineage>
</organism>
<dbReference type="Gene3D" id="3.40.800.20">
    <property type="entry name" value="Histone deacetylase domain"/>
    <property type="match status" value="1"/>
</dbReference>
<name>A0A9P8QC49_WICPI</name>
<evidence type="ECO:0000256" key="6">
    <source>
        <dbReference type="ARBA" id="ARBA00022853"/>
    </source>
</evidence>
<dbReference type="Pfam" id="PF00850">
    <property type="entry name" value="Hist_deacetyl"/>
    <property type="match status" value="1"/>
</dbReference>
<evidence type="ECO:0000313" key="11">
    <source>
        <dbReference type="EMBL" id="KAH3688223.1"/>
    </source>
</evidence>
<keyword evidence="6" id="KW-0156">Chromatin regulator</keyword>
<dbReference type="InterPro" id="IPR023696">
    <property type="entry name" value="Ureohydrolase_dom_sf"/>
</dbReference>
<keyword evidence="5" id="KW-0378">Hydrolase</keyword>
<feature type="domain" description="Histone deacetylase" evidence="10">
    <location>
        <begin position="36"/>
        <end position="364"/>
    </location>
</feature>
<protein>
    <recommendedName>
        <fullName evidence="3">histone deacetylase</fullName>
        <ecNumber evidence="3">3.5.1.98</ecNumber>
    </recommendedName>
</protein>
<reference evidence="11" key="2">
    <citation type="submission" date="2021-01" db="EMBL/GenBank/DDBJ databases">
        <authorList>
            <person name="Schikora-Tamarit M.A."/>
        </authorList>
    </citation>
    <scope>NUCLEOTIDE SEQUENCE</scope>
    <source>
        <strain evidence="11">CBS2887</strain>
    </source>
</reference>
<gene>
    <name evidence="11" type="ORF">WICPIJ_000809</name>
</gene>
<evidence type="ECO:0000256" key="8">
    <source>
        <dbReference type="ARBA" id="ARBA00023163"/>
    </source>
</evidence>
<keyword evidence="12" id="KW-1185">Reference proteome</keyword>
<dbReference type="Proteomes" id="UP000774326">
    <property type="component" value="Unassembled WGS sequence"/>
</dbReference>
<dbReference type="PRINTS" id="PR01270">
    <property type="entry name" value="HDASUPER"/>
</dbReference>
<keyword evidence="7" id="KW-0805">Transcription regulation</keyword>
<dbReference type="SUPFAM" id="SSF52768">
    <property type="entry name" value="Arginase/deacetylase"/>
    <property type="match status" value="1"/>
</dbReference>
<dbReference type="GO" id="GO:0031507">
    <property type="term" value="P:heterochromatin formation"/>
    <property type="evidence" value="ECO:0007669"/>
    <property type="project" value="TreeGrafter"/>
</dbReference>
<dbReference type="PANTHER" id="PTHR10625:SF14">
    <property type="entry name" value="HISTONE DEACETYLASE 8"/>
    <property type="match status" value="1"/>
</dbReference>
<keyword evidence="4" id="KW-0678">Repressor</keyword>
<comment type="subcellular location">
    <subcellularLocation>
        <location evidence="1">Nucleus</location>
    </subcellularLocation>
</comment>
<evidence type="ECO:0000256" key="2">
    <source>
        <dbReference type="ARBA" id="ARBA00006457"/>
    </source>
</evidence>
<evidence type="ECO:0000256" key="3">
    <source>
        <dbReference type="ARBA" id="ARBA00012111"/>
    </source>
</evidence>
<dbReference type="PANTHER" id="PTHR10625">
    <property type="entry name" value="HISTONE DEACETYLASE HDAC1-RELATED"/>
    <property type="match status" value="1"/>
</dbReference>
<evidence type="ECO:0000256" key="5">
    <source>
        <dbReference type="ARBA" id="ARBA00022801"/>
    </source>
</evidence>
<dbReference type="GO" id="GO:0010557">
    <property type="term" value="P:positive regulation of macromolecule biosynthetic process"/>
    <property type="evidence" value="ECO:0007669"/>
    <property type="project" value="UniProtKB-ARBA"/>
</dbReference>
<dbReference type="AlphaFoldDB" id="A0A9P8QC49"/>
<evidence type="ECO:0000313" key="12">
    <source>
        <dbReference type="Proteomes" id="UP000774326"/>
    </source>
</evidence>
<comment type="similarity">
    <text evidence="2">Belongs to the histone deacetylase family. HD type 1 subfamily.</text>
</comment>
<dbReference type="GO" id="GO:0005634">
    <property type="term" value="C:nucleus"/>
    <property type="evidence" value="ECO:0007669"/>
    <property type="project" value="UniProtKB-SubCell"/>
</dbReference>
<evidence type="ECO:0000256" key="7">
    <source>
        <dbReference type="ARBA" id="ARBA00023015"/>
    </source>
</evidence>
<dbReference type="EC" id="3.5.1.98" evidence="3"/>
<keyword evidence="9" id="KW-0539">Nucleus</keyword>
<evidence type="ECO:0000256" key="4">
    <source>
        <dbReference type="ARBA" id="ARBA00022491"/>
    </source>
</evidence>
<sequence>MTSIQSATKQSQLPKLRKVAIAGFHDFEVALSSLVPSNIDRSFEVHKLLKSYNEIFSKLELLSMYFATKDELCKFHDRSFIETLMRNRKCEDLTVVRSEVLEIIDKHSTMNQNQYEDEEDLSNRDLETYGLKYDCPIFTHLPQYIKSVAGSSLTAARFILKTQGETSETEETPQCISINWNGGRHHSKKSHASGFCYVNDITLAILELRRKFDKVAYIDLDLHHGDGVENAFKFSDKVLTISMHRKEMGFFPGTGGLDDQGVGKGKGWTVNLPLMHGLSDKSLLFVITEIVVPVLKESGVECLVIQCGGDGLGSDDYKEWNLSIKGFGEAVDQLLLLGLPTVLLGGGGYNNSQMARLYTYLTAVAIGKKDYQFDILPEAGTLDADDTDGQYEFWNVQGLKMIDDNDETYLRNLKTCILSRFNS</sequence>
<evidence type="ECO:0000256" key="9">
    <source>
        <dbReference type="ARBA" id="ARBA00023242"/>
    </source>
</evidence>
<reference evidence="11" key="1">
    <citation type="journal article" date="2021" name="Open Biol.">
        <title>Shared evolutionary footprints suggest mitochondrial oxidative damage underlies multiple complex I losses in fungi.</title>
        <authorList>
            <person name="Schikora-Tamarit M.A."/>
            <person name="Marcet-Houben M."/>
            <person name="Nosek J."/>
            <person name="Gabaldon T."/>
        </authorList>
    </citation>
    <scope>NUCLEOTIDE SEQUENCE</scope>
    <source>
        <strain evidence="11">CBS2887</strain>
    </source>
</reference>
<dbReference type="OrthoDB" id="73273at2759"/>
<accession>A0A9P8QC49</accession>
<comment type="caution">
    <text evidence="11">The sequence shown here is derived from an EMBL/GenBank/DDBJ whole genome shotgun (WGS) entry which is preliminary data.</text>
</comment>